<evidence type="ECO:0000256" key="5">
    <source>
        <dbReference type="HAMAP-Rule" id="MF_01114"/>
    </source>
</evidence>
<evidence type="ECO:0000256" key="3">
    <source>
        <dbReference type="ARBA" id="ARBA00018111"/>
    </source>
</evidence>
<evidence type="ECO:0000313" key="7">
    <source>
        <dbReference type="EMBL" id="SCM80382.1"/>
    </source>
</evidence>
<dbReference type="PANTHER" id="PTHR33602">
    <property type="entry name" value="REGULATORY PROTEIN RECX FAMILY PROTEIN"/>
    <property type="match status" value="1"/>
</dbReference>
<dbReference type="Pfam" id="PF21982">
    <property type="entry name" value="RecX_HTH1"/>
    <property type="match status" value="1"/>
</dbReference>
<dbReference type="HAMAP" id="MF_01114">
    <property type="entry name" value="RecX"/>
    <property type="match status" value="1"/>
</dbReference>
<dbReference type="Gene3D" id="1.10.10.10">
    <property type="entry name" value="Winged helix-like DNA-binding domain superfamily/Winged helix DNA-binding domain"/>
    <property type="match status" value="1"/>
</dbReference>
<dbReference type="GO" id="GO:0005737">
    <property type="term" value="C:cytoplasm"/>
    <property type="evidence" value="ECO:0007669"/>
    <property type="project" value="UniProtKB-SubCell"/>
</dbReference>
<comment type="subcellular location">
    <subcellularLocation>
        <location evidence="1 5">Cytoplasm</location>
    </subcellularLocation>
</comment>
<dbReference type="InterPro" id="IPR036388">
    <property type="entry name" value="WH-like_DNA-bd_sf"/>
</dbReference>
<dbReference type="EMBL" id="FMJE01000003">
    <property type="protein sequence ID" value="SCM80382.1"/>
    <property type="molecule type" value="Genomic_DNA"/>
</dbReference>
<accession>A0A212LS66</accession>
<protein>
    <recommendedName>
        <fullName evidence="3 5">Regulatory protein RecX</fullName>
    </recommendedName>
</protein>
<dbReference type="GO" id="GO:0006282">
    <property type="term" value="P:regulation of DNA repair"/>
    <property type="evidence" value="ECO:0007669"/>
    <property type="project" value="UniProtKB-UniRule"/>
</dbReference>
<proteinExistence type="inferred from homology"/>
<dbReference type="InterPro" id="IPR003783">
    <property type="entry name" value="Regulatory_RecX"/>
</dbReference>
<sequence>MNKKIADTAVALLKNRTYSQYEFEQKLAQQGYDQDAVHAAIQYVTERGYLNDAALCDRLLEKYAEMNKYSVKESYMRLRRRGLPAALINERLMSRDEEFEYQAALNLARKYLARHEDAMPKLVRRLAAKGFSPGTVSKVLKHLRDMSP</sequence>
<evidence type="ECO:0000259" key="6">
    <source>
        <dbReference type="Pfam" id="PF21982"/>
    </source>
</evidence>
<evidence type="ECO:0000256" key="4">
    <source>
        <dbReference type="ARBA" id="ARBA00022490"/>
    </source>
</evidence>
<dbReference type="AlphaFoldDB" id="A0A212LS66"/>
<feature type="domain" description="RecX first three-helical" evidence="6">
    <location>
        <begin position="8"/>
        <end position="43"/>
    </location>
</feature>
<comment type="function">
    <text evidence="5">Modulates RecA activity.</text>
</comment>
<organism evidence="7">
    <name type="scientific">uncultured Sporomusa sp</name>
    <dbReference type="NCBI Taxonomy" id="307249"/>
    <lineage>
        <taxon>Bacteria</taxon>
        <taxon>Bacillati</taxon>
        <taxon>Bacillota</taxon>
        <taxon>Negativicutes</taxon>
        <taxon>Selenomonadales</taxon>
        <taxon>Sporomusaceae</taxon>
        <taxon>Sporomusa</taxon>
        <taxon>environmental samples</taxon>
    </lineage>
</organism>
<gene>
    <name evidence="5 7" type="primary">recX</name>
    <name evidence="7" type="ORF">KL86SPO_30560</name>
</gene>
<keyword evidence="4 5" id="KW-0963">Cytoplasm</keyword>
<evidence type="ECO:0000256" key="2">
    <source>
        <dbReference type="ARBA" id="ARBA00009695"/>
    </source>
</evidence>
<dbReference type="PANTHER" id="PTHR33602:SF1">
    <property type="entry name" value="REGULATORY PROTEIN RECX FAMILY PROTEIN"/>
    <property type="match status" value="1"/>
</dbReference>
<name>A0A212LS66_9FIRM</name>
<comment type="similarity">
    <text evidence="2 5">Belongs to the RecX family.</text>
</comment>
<dbReference type="RefSeq" id="WP_288183816.1">
    <property type="nucleotide sequence ID" value="NZ_LT608335.1"/>
</dbReference>
<reference evidence="7" key="1">
    <citation type="submission" date="2016-08" db="EMBL/GenBank/DDBJ databases">
        <authorList>
            <person name="Seilhamer J.J."/>
        </authorList>
    </citation>
    <scope>NUCLEOTIDE SEQUENCE</scope>
    <source>
        <strain evidence="7">86</strain>
    </source>
</reference>
<dbReference type="InterPro" id="IPR053926">
    <property type="entry name" value="RecX_HTH_1st"/>
</dbReference>
<evidence type="ECO:0000256" key="1">
    <source>
        <dbReference type="ARBA" id="ARBA00004496"/>
    </source>
</evidence>